<proteinExistence type="predicted"/>
<feature type="transmembrane region" description="Helical" evidence="1">
    <location>
        <begin position="141"/>
        <end position="163"/>
    </location>
</feature>
<comment type="caution">
    <text evidence="2">The sequence shown here is derived from an EMBL/GenBank/DDBJ whole genome shotgun (WGS) entry which is preliminary data.</text>
</comment>
<reference evidence="2 3" key="1">
    <citation type="journal article" date="2016" name="Nat. Commun.">
        <title>Thousands of microbial genomes shed light on interconnected biogeochemical processes in an aquifer system.</title>
        <authorList>
            <person name="Anantharaman K."/>
            <person name="Brown C.T."/>
            <person name="Hug L.A."/>
            <person name="Sharon I."/>
            <person name="Castelle C.J."/>
            <person name="Probst A.J."/>
            <person name="Thomas B.C."/>
            <person name="Singh A."/>
            <person name="Wilkins M.J."/>
            <person name="Karaoz U."/>
            <person name="Brodie E.L."/>
            <person name="Williams K.H."/>
            <person name="Hubbard S.S."/>
            <person name="Banfield J.F."/>
        </authorList>
    </citation>
    <scope>NUCLEOTIDE SEQUENCE [LARGE SCALE GENOMIC DNA]</scope>
</reference>
<feature type="transmembrane region" description="Helical" evidence="1">
    <location>
        <begin position="358"/>
        <end position="378"/>
    </location>
</feature>
<feature type="transmembrane region" description="Helical" evidence="1">
    <location>
        <begin position="170"/>
        <end position="187"/>
    </location>
</feature>
<keyword evidence="1" id="KW-0472">Membrane</keyword>
<evidence type="ECO:0008006" key="4">
    <source>
        <dbReference type="Google" id="ProtNLM"/>
    </source>
</evidence>
<evidence type="ECO:0000313" key="3">
    <source>
        <dbReference type="Proteomes" id="UP000177208"/>
    </source>
</evidence>
<organism evidence="2 3">
    <name type="scientific">Candidatus Roizmanbacteria bacterium RIFCSPHIGHO2_01_FULL_39_12c</name>
    <dbReference type="NCBI Taxonomy" id="1802031"/>
    <lineage>
        <taxon>Bacteria</taxon>
        <taxon>Candidatus Roizmaniibacteriota</taxon>
    </lineage>
</organism>
<feature type="transmembrane region" description="Helical" evidence="1">
    <location>
        <begin position="207"/>
        <end position="226"/>
    </location>
</feature>
<feature type="transmembrane region" description="Helical" evidence="1">
    <location>
        <begin position="486"/>
        <end position="508"/>
    </location>
</feature>
<evidence type="ECO:0000313" key="2">
    <source>
        <dbReference type="EMBL" id="OGK15522.1"/>
    </source>
</evidence>
<feature type="transmembrane region" description="Helical" evidence="1">
    <location>
        <begin position="117"/>
        <end position="135"/>
    </location>
</feature>
<keyword evidence="1" id="KW-1133">Transmembrane helix</keyword>
<feature type="transmembrane region" description="Helical" evidence="1">
    <location>
        <begin position="87"/>
        <end position="105"/>
    </location>
</feature>
<name>A0A1F7GA74_9BACT</name>
<evidence type="ECO:0000256" key="1">
    <source>
        <dbReference type="SAM" id="Phobius"/>
    </source>
</evidence>
<accession>A0A1F7GA74</accession>
<protein>
    <recommendedName>
        <fullName evidence="4">Glycosyltransferase RgtA/B/C/D-like domain-containing protein</fullName>
    </recommendedName>
</protein>
<keyword evidence="1" id="KW-0812">Transmembrane</keyword>
<feature type="transmembrane region" description="Helical" evidence="1">
    <location>
        <begin position="332"/>
        <end position="351"/>
    </location>
</feature>
<feature type="transmembrane region" description="Helical" evidence="1">
    <location>
        <begin position="390"/>
        <end position="407"/>
    </location>
</feature>
<feature type="transmembrane region" description="Helical" evidence="1">
    <location>
        <begin position="238"/>
        <end position="263"/>
    </location>
</feature>
<sequence>MKNFFAIVFVIFIGLLLYTSALRGEIGNPLVDKGMTKLSKATGPFESSHERAPYALLVSLVERGSFELTQDLANFASPDTVFSGEKYFIIFPPGVSLVAMPFYLLAKEYHLAQLSTYAGMTMFAILNLVLIYLIAKNIFRLSIGYAILSAMVFGFATTSWSFAASLYQHHLTVLLILISYYSVWKYALNMQKWLWTIVPWTVMGLSIWLDYPSVLLLIPVFLYLFLKSLKIYNAKKKLNIIFNFNAYLGILVFFALVGVHLYYNKVNFGSPTVLAQFLKRYDSSKVQDQAVQPPTKQTIEETIKKKSTFSNLFQENRIITGLYTLTVASDKGLFYFSPILILAILGIFTIYRKSNKYRLEAGILISVFLLNLFMYSSWSEPWGGWAFGPRYLIPAMAVMSVFPFIWLDRNNNKIRAKLITFVLFCYSSFISLLGVLTTTATPPKVEAVYLKIKYGFFLNWDYFMDGRSGSFVFNEFVSKHINLQQYFILIYIPLILIVFILLFIVPLLNRKQISKKI</sequence>
<gene>
    <name evidence="2" type="ORF">A2774_04500</name>
</gene>
<dbReference type="EMBL" id="MFZG01000036">
    <property type="protein sequence ID" value="OGK15522.1"/>
    <property type="molecule type" value="Genomic_DNA"/>
</dbReference>
<feature type="transmembrane region" description="Helical" evidence="1">
    <location>
        <begin position="419"/>
        <end position="440"/>
    </location>
</feature>
<dbReference type="Proteomes" id="UP000177208">
    <property type="component" value="Unassembled WGS sequence"/>
</dbReference>
<dbReference type="AlphaFoldDB" id="A0A1F7GA74"/>